<protein>
    <submittedName>
        <fullName evidence="3">Uncharacterized protein</fullName>
    </submittedName>
</protein>
<evidence type="ECO:0000313" key="3">
    <source>
        <dbReference type="RefSeq" id="XP_033458134.1"/>
    </source>
</evidence>
<dbReference type="AlphaFoldDB" id="A0A6J3LZL8"/>
<reference evidence="3" key="3">
    <citation type="submission" date="2025-08" db="UniProtKB">
        <authorList>
            <consortium name="RefSeq"/>
        </authorList>
    </citation>
    <scope>IDENTIFICATION</scope>
    <source>
        <strain evidence="3">CBS 342.82</strain>
    </source>
</reference>
<reference evidence="3" key="2">
    <citation type="submission" date="2020-04" db="EMBL/GenBank/DDBJ databases">
        <authorList>
            <consortium name="NCBI Genome Project"/>
        </authorList>
    </citation>
    <scope>NUCLEOTIDE SEQUENCE</scope>
    <source>
        <strain evidence="3">CBS 342.82</strain>
    </source>
</reference>
<dbReference type="GeneID" id="54357875"/>
<gene>
    <name evidence="3" type="ORF">K489DRAFT_265339</name>
</gene>
<sequence>MRAPPPRLCGFFFSWLHSGSGDQRAFGSQPPAFSKHDPGVGTAGRRVGGPSCAEQCAVMHISSPESHGCFGSAVEFAPKAVWADLAVRTTSHSTTAAARNALAERSPRDPGPGMRILTGGSSLAKVRCVTGVHMCGRHATRGSTGIVNREVACVD</sequence>
<evidence type="ECO:0000256" key="1">
    <source>
        <dbReference type="SAM" id="MobiDB-lite"/>
    </source>
</evidence>
<accession>A0A6J3LZL8</accession>
<keyword evidence="2" id="KW-1185">Reference proteome</keyword>
<organism evidence="3">
    <name type="scientific">Dissoconium aciculare CBS 342.82</name>
    <dbReference type="NCBI Taxonomy" id="1314786"/>
    <lineage>
        <taxon>Eukaryota</taxon>
        <taxon>Fungi</taxon>
        <taxon>Dikarya</taxon>
        <taxon>Ascomycota</taxon>
        <taxon>Pezizomycotina</taxon>
        <taxon>Dothideomycetes</taxon>
        <taxon>Dothideomycetidae</taxon>
        <taxon>Mycosphaerellales</taxon>
        <taxon>Dissoconiaceae</taxon>
        <taxon>Dissoconium</taxon>
    </lineage>
</organism>
<proteinExistence type="predicted"/>
<reference evidence="3" key="1">
    <citation type="submission" date="2020-01" db="EMBL/GenBank/DDBJ databases">
        <authorList>
            <consortium name="DOE Joint Genome Institute"/>
            <person name="Haridas S."/>
            <person name="Albert R."/>
            <person name="Binder M."/>
            <person name="Bloem J."/>
            <person name="Labutti K."/>
            <person name="Salamov A."/>
            <person name="Andreopoulos B."/>
            <person name="Baker S.E."/>
            <person name="Barry K."/>
            <person name="Bills G."/>
            <person name="Bluhm B.H."/>
            <person name="Cannon C."/>
            <person name="Castanera R."/>
            <person name="Culley D.E."/>
            <person name="Daum C."/>
            <person name="Ezra D."/>
            <person name="Gonzalez J.B."/>
            <person name="Henrissat B."/>
            <person name="Kuo A."/>
            <person name="Liang C."/>
            <person name="Lipzen A."/>
            <person name="Lutzoni F."/>
            <person name="Magnuson J."/>
            <person name="Mondo S."/>
            <person name="Nolan M."/>
            <person name="Ohm R."/>
            <person name="Pangilinan J."/>
            <person name="Park H.-J."/>
            <person name="Ramirez L."/>
            <person name="Alfaro M."/>
            <person name="Sun H."/>
            <person name="Tritt A."/>
            <person name="Yoshinaga Y."/>
            <person name="Zwiers L.-H."/>
            <person name="Turgeon B.G."/>
            <person name="Goodwin S.B."/>
            <person name="Spatafora J.W."/>
            <person name="Crous P.W."/>
            <person name="Grigoriev I.V."/>
        </authorList>
    </citation>
    <scope>NUCLEOTIDE SEQUENCE</scope>
    <source>
        <strain evidence="3">CBS 342.82</strain>
    </source>
</reference>
<name>A0A6J3LZL8_9PEZI</name>
<dbReference type="Proteomes" id="UP000504637">
    <property type="component" value="Unplaced"/>
</dbReference>
<evidence type="ECO:0000313" key="2">
    <source>
        <dbReference type="Proteomes" id="UP000504637"/>
    </source>
</evidence>
<dbReference type="RefSeq" id="XP_033458134.1">
    <property type="nucleotide sequence ID" value="XM_033600075.1"/>
</dbReference>
<feature type="region of interest" description="Disordered" evidence="1">
    <location>
        <begin position="24"/>
        <end position="46"/>
    </location>
</feature>